<comment type="caution">
    <text evidence="3">The sequence shown here is derived from an EMBL/GenBank/DDBJ whole genome shotgun (WGS) entry which is preliminary data.</text>
</comment>
<evidence type="ECO:0000313" key="4">
    <source>
        <dbReference type="Proteomes" id="UP000216147"/>
    </source>
</evidence>
<dbReference type="AlphaFoldDB" id="A0A258HL18"/>
<protein>
    <recommendedName>
        <fullName evidence="5">Bacterial Ig domain-containing protein</fullName>
    </recommendedName>
</protein>
<accession>A0A258HL18</accession>
<feature type="region of interest" description="Disordered" evidence="1">
    <location>
        <begin position="230"/>
        <end position="251"/>
    </location>
</feature>
<proteinExistence type="predicted"/>
<evidence type="ECO:0000313" key="3">
    <source>
        <dbReference type="EMBL" id="OYX57013.1"/>
    </source>
</evidence>
<keyword evidence="2" id="KW-0732">Signal</keyword>
<dbReference type="PROSITE" id="PS51257">
    <property type="entry name" value="PROKAR_LIPOPROTEIN"/>
    <property type="match status" value="1"/>
</dbReference>
<reference evidence="3 4" key="1">
    <citation type="submission" date="2017-03" db="EMBL/GenBank/DDBJ databases">
        <title>Lifting the veil on microbial sulfur biogeochemistry in mining wastewaters.</title>
        <authorList>
            <person name="Kantor R.S."/>
            <person name="Colenbrander Nelson T."/>
            <person name="Marshall S."/>
            <person name="Bennett D."/>
            <person name="Apte S."/>
            <person name="Camacho D."/>
            <person name="Thomas B.C."/>
            <person name="Warren L.A."/>
            <person name="Banfield J.F."/>
        </authorList>
    </citation>
    <scope>NUCLEOTIDE SEQUENCE [LARGE SCALE GENOMIC DNA]</scope>
    <source>
        <strain evidence="3">32-68-21</strain>
    </source>
</reference>
<feature type="chain" id="PRO_5012514076" description="Bacterial Ig domain-containing protein" evidence="2">
    <location>
        <begin position="24"/>
        <end position="251"/>
    </location>
</feature>
<sequence length="251" mass="25532">MKRPIASRLSATLACAIALIVSACGEQTQPAGDATQETGWIMPPEIDAVASSGRELIVRGQASPLGRVVVSGAGGLAYAVGADAEGRFELRVPRPAHDTLFLVEARAGQAGFPAPYRLLIGADPSAPIALLAIGAPTQRLDSGPGLDAVDTDGRAVFVSGRTTAGTGVVIEGSVQRTVTADDEGRWRLAGSGDGTTPITIDGRAYAPAPAPGAVATPDTLRRAGAGWSIAWSSPGGGRQSTWFPDKPATAR</sequence>
<gene>
    <name evidence="3" type="ORF">B7Y86_09765</name>
</gene>
<evidence type="ECO:0008006" key="5">
    <source>
        <dbReference type="Google" id="ProtNLM"/>
    </source>
</evidence>
<name>A0A258HL18_9CAUL</name>
<feature type="signal peptide" evidence="2">
    <location>
        <begin position="1"/>
        <end position="23"/>
    </location>
</feature>
<organism evidence="3 4">
    <name type="scientific">Brevundimonas subvibrioides</name>
    <dbReference type="NCBI Taxonomy" id="74313"/>
    <lineage>
        <taxon>Bacteria</taxon>
        <taxon>Pseudomonadati</taxon>
        <taxon>Pseudomonadota</taxon>
        <taxon>Alphaproteobacteria</taxon>
        <taxon>Caulobacterales</taxon>
        <taxon>Caulobacteraceae</taxon>
        <taxon>Brevundimonas</taxon>
    </lineage>
</organism>
<evidence type="ECO:0000256" key="2">
    <source>
        <dbReference type="SAM" id="SignalP"/>
    </source>
</evidence>
<dbReference type="Proteomes" id="UP000216147">
    <property type="component" value="Unassembled WGS sequence"/>
</dbReference>
<dbReference type="EMBL" id="NCEQ01000007">
    <property type="protein sequence ID" value="OYX57013.1"/>
    <property type="molecule type" value="Genomic_DNA"/>
</dbReference>
<evidence type="ECO:0000256" key="1">
    <source>
        <dbReference type="SAM" id="MobiDB-lite"/>
    </source>
</evidence>